<dbReference type="SUPFAM" id="SSF49363">
    <property type="entry name" value="Purple acid phosphatase, N-terminal domain"/>
    <property type="match status" value="1"/>
</dbReference>
<dbReference type="PANTHER" id="PTHR33987">
    <property type="entry name" value="CALCINEURIN-LIKE METALLO-PHOSPHOESTERASE SUPERFAMILY PROTEIN"/>
    <property type="match status" value="1"/>
</dbReference>
<dbReference type="SUPFAM" id="SSF56300">
    <property type="entry name" value="Metallo-dependent phosphatases"/>
    <property type="match status" value="1"/>
</dbReference>
<dbReference type="InterPro" id="IPR008963">
    <property type="entry name" value="Purple_acid_Pase-like_N"/>
</dbReference>
<sequence length="473" mass="52493">MKRKSVVALVVIIGVVIISFLVYKVFYTPNLNDEDVAYVLAGGVTPTGATITFNTFRPAKVRVQVSTEAATFANARYSDYIQTETATQHIGKALLDSLKPNTQYYYRLEVNDTINAFEGYSGTFTTPQDGPFSYKVAFGSCMVTGSSSPIFEQIQSENPLLFISTGDLHYENISSDCKNNFVQAYYRVFNSPTQSQLYRSTAFAYMWDDHDFGSNNSDGASTCKEDAIAAYRQFIPHYPLAFRESDDPISQSFTLGRVRFILTDLRSQKVKPEYSGCERTKVGTNFGSEEHLKWFEDQMLTAKDSGQVVVWLSGIPYINHEGGPNYLCDEDDDWGGFPEERQVIADFVKEHQIPISIIAGDAHMVAIDDGTNSDYAQGGGAPIPVFHAAPLDRYGSYKGGPYSEGYRSESGQYGVMEIEDDGGEEVCITWTAKDERGRTIKNARDNEITYQFCLPVSAVPAAPASNATAYKIH</sequence>
<evidence type="ECO:0000259" key="4">
    <source>
        <dbReference type="Pfam" id="PF16655"/>
    </source>
</evidence>
<dbReference type="AlphaFoldDB" id="A0AA49GLP5"/>
<keyword evidence="2" id="KW-0472">Membrane</keyword>
<dbReference type="Gene3D" id="3.60.21.70">
    <property type="entry name" value="PhoD-like phosphatase"/>
    <property type="match status" value="1"/>
</dbReference>
<name>A0AA49GLP5_9BACT</name>
<dbReference type="InterPro" id="IPR018946">
    <property type="entry name" value="PhoD-like_MPP"/>
</dbReference>
<keyword evidence="2" id="KW-0812">Transmembrane</keyword>
<keyword evidence="2" id="KW-1133">Transmembrane helix</keyword>
<dbReference type="Gene3D" id="2.60.40.380">
    <property type="entry name" value="Purple acid phosphatase-like, N-terminal"/>
    <property type="match status" value="1"/>
</dbReference>
<reference evidence="5" key="1">
    <citation type="journal article" date="2023" name="Comput. Struct. Biotechnol. J.">
        <title>Discovery of a novel marine Bacteroidetes with a rich repertoire of carbohydrate-active enzymes.</title>
        <authorList>
            <person name="Chen B."/>
            <person name="Liu G."/>
            <person name="Chen Q."/>
            <person name="Wang H."/>
            <person name="Liu L."/>
            <person name="Tang K."/>
        </authorList>
    </citation>
    <scope>NUCLEOTIDE SEQUENCE</scope>
    <source>
        <strain evidence="5">TK19036</strain>
    </source>
</reference>
<dbReference type="GO" id="GO:0046872">
    <property type="term" value="F:metal ion binding"/>
    <property type="evidence" value="ECO:0007669"/>
    <property type="project" value="InterPro"/>
</dbReference>
<dbReference type="InterPro" id="IPR032093">
    <property type="entry name" value="PhoD_N"/>
</dbReference>
<dbReference type="Pfam" id="PF09423">
    <property type="entry name" value="PhoD"/>
    <property type="match status" value="1"/>
</dbReference>
<dbReference type="Pfam" id="PF16655">
    <property type="entry name" value="PhoD_N"/>
    <property type="match status" value="1"/>
</dbReference>
<feature type="domain" description="PhoD-like phosphatase metallophosphatase" evidence="3">
    <location>
        <begin position="179"/>
        <end position="383"/>
    </location>
</feature>
<dbReference type="InterPro" id="IPR029052">
    <property type="entry name" value="Metallo-depent_PP-like"/>
</dbReference>
<protein>
    <submittedName>
        <fullName evidence="5">Alkaline phosphatase D family protein</fullName>
    </submittedName>
</protein>
<dbReference type="EMBL" id="CP120682">
    <property type="protein sequence ID" value="WKN36602.1"/>
    <property type="molecule type" value="Genomic_DNA"/>
</dbReference>
<evidence type="ECO:0000256" key="1">
    <source>
        <dbReference type="ARBA" id="ARBA00022729"/>
    </source>
</evidence>
<evidence type="ECO:0000313" key="5">
    <source>
        <dbReference type="EMBL" id="WKN36602.1"/>
    </source>
</evidence>
<proteinExistence type="predicted"/>
<dbReference type="InterPro" id="IPR038607">
    <property type="entry name" value="PhoD-like_sf"/>
</dbReference>
<gene>
    <name evidence="5" type="ORF">K4G66_30020</name>
</gene>
<keyword evidence="1" id="KW-0732">Signal</keyword>
<feature type="domain" description="Phospholipase D N-terminal" evidence="4">
    <location>
        <begin position="50"/>
        <end position="114"/>
    </location>
</feature>
<reference evidence="5" key="2">
    <citation type="journal article" date="2024" name="Antonie Van Leeuwenhoek">
        <title>Roseihalotalea indica gen. nov., sp. nov., a halophilic Bacteroidetes from mesopelagic Southwest Indian Ocean with higher carbohydrate metabolic potential.</title>
        <authorList>
            <person name="Chen B."/>
            <person name="Zhang M."/>
            <person name="Lin D."/>
            <person name="Ye J."/>
            <person name="Tang K."/>
        </authorList>
    </citation>
    <scope>NUCLEOTIDE SEQUENCE</scope>
    <source>
        <strain evidence="5">TK19036</strain>
    </source>
</reference>
<dbReference type="CDD" id="cd07389">
    <property type="entry name" value="MPP_PhoD"/>
    <property type="match status" value="1"/>
</dbReference>
<evidence type="ECO:0000256" key="2">
    <source>
        <dbReference type="SAM" id="Phobius"/>
    </source>
</evidence>
<dbReference type="GO" id="GO:0003993">
    <property type="term" value="F:acid phosphatase activity"/>
    <property type="evidence" value="ECO:0007669"/>
    <property type="project" value="InterPro"/>
</dbReference>
<accession>A0AA49GLP5</accession>
<evidence type="ECO:0000259" key="3">
    <source>
        <dbReference type="Pfam" id="PF09423"/>
    </source>
</evidence>
<dbReference type="PANTHER" id="PTHR33987:SF1">
    <property type="entry name" value="CALCINEURIN-LIKE METALLO-PHOSPHOESTERASE SUPERFAMILY PROTEIN"/>
    <property type="match status" value="1"/>
</dbReference>
<feature type="transmembrane region" description="Helical" evidence="2">
    <location>
        <begin position="7"/>
        <end position="26"/>
    </location>
</feature>
<organism evidence="5">
    <name type="scientific">Roseihalotalea indica</name>
    <dbReference type="NCBI Taxonomy" id="2867963"/>
    <lineage>
        <taxon>Bacteria</taxon>
        <taxon>Pseudomonadati</taxon>
        <taxon>Bacteroidota</taxon>
        <taxon>Cytophagia</taxon>
        <taxon>Cytophagales</taxon>
        <taxon>Catalimonadaceae</taxon>
        <taxon>Roseihalotalea</taxon>
    </lineage>
</organism>